<dbReference type="VEuPathDB" id="FungiDB:SPRG_13813"/>
<feature type="transmembrane region" description="Helical" evidence="1">
    <location>
        <begin position="49"/>
        <end position="73"/>
    </location>
</feature>
<reference evidence="3 4" key="1">
    <citation type="journal article" date="2013" name="PLoS Genet.">
        <title>Distinctive expansion of potential virulence genes in the genome of the oomycete fish pathogen Saprolegnia parasitica.</title>
        <authorList>
            <person name="Jiang R.H."/>
            <person name="de Bruijn I."/>
            <person name="Haas B.J."/>
            <person name="Belmonte R."/>
            <person name="Lobach L."/>
            <person name="Christie J."/>
            <person name="van den Ackerveken G."/>
            <person name="Bottin A."/>
            <person name="Bulone V."/>
            <person name="Diaz-Moreno S.M."/>
            <person name="Dumas B."/>
            <person name="Fan L."/>
            <person name="Gaulin E."/>
            <person name="Govers F."/>
            <person name="Grenville-Briggs L.J."/>
            <person name="Horner N.R."/>
            <person name="Levin J.Z."/>
            <person name="Mammella M."/>
            <person name="Meijer H.J."/>
            <person name="Morris P."/>
            <person name="Nusbaum C."/>
            <person name="Oome S."/>
            <person name="Phillips A.J."/>
            <person name="van Rooyen D."/>
            <person name="Rzeszutek E."/>
            <person name="Saraiva M."/>
            <person name="Secombes C.J."/>
            <person name="Seidl M.F."/>
            <person name="Snel B."/>
            <person name="Stassen J.H."/>
            <person name="Sykes S."/>
            <person name="Tripathy S."/>
            <person name="van den Berg H."/>
            <person name="Vega-Arreguin J.C."/>
            <person name="Wawra S."/>
            <person name="Young S.K."/>
            <person name="Zeng Q."/>
            <person name="Dieguez-Uribeondo J."/>
            <person name="Russ C."/>
            <person name="Tyler B.M."/>
            <person name="van West P."/>
        </authorList>
    </citation>
    <scope>NUCLEOTIDE SEQUENCE [LARGE SCALE GENOMIC DNA]</scope>
    <source>
        <strain evidence="3 4">CBS 223.65</strain>
    </source>
</reference>
<dbReference type="AlphaFoldDB" id="A0A067C2T8"/>
<evidence type="ECO:0008006" key="5">
    <source>
        <dbReference type="Google" id="ProtNLM"/>
    </source>
</evidence>
<accession>A0A067C2T8</accession>
<dbReference type="OrthoDB" id="74524at2759"/>
<dbReference type="EMBL" id="KK583295">
    <property type="protein sequence ID" value="KDO21107.1"/>
    <property type="molecule type" value="Genomic_DNA"/>
</dbReference>
<keyword evidence="1" id="KW-0472">Membrane</keyword>
<dbReference type="RefSeq" id="XP_012208199.1">
    <property type="nucleotide sequence ID" value="XM_012352809.1"/>
</dbReference>
<keyword evidence="2" id="KW-0732">Signal</keyword>
<keyword evidence="1" id="KW-0812">Transmembrane</keyword>
<dbReference type="KEGG" id="spar:SPRG_13813"/>
<proteinExistence type="predicted"/>
<evidence type="ECO:0000313" key="4">
    <source>
        <dbReference type="Proteomes" id="UP000030745"/>
    </source>
</evidence>
<keyword evidence="4" id="KW-1185">Reference proteome</keyword>
<sequence>MRTCAQISLGLLLLASVHTTDGSMAMNATADHNAILATPPPADGHTMSVPAIVGITTAVVVALCCVIFMAGVYMSRRWRSSPHDDTSKHGFVPSPGTASAQDFEQYFPKPIEPAMLQEPPARKSSRGSVLRKASSAVPLEPSSTEWQSPIESSRYMMADVAPPNALQSLRSAGWQSPVESSRSLMLLQSQRIYELTGGEDGIFGSQSRIQEEIEIRAGTMDSYTVRPSELQAKHADAAEWMSAMDTSRSIFETFRSTSDSDGESRDSIV</sequence>
<dbReference type="GeneID" id="24135664"/>
<gene>
    <name evidence="3" type="ORF">SPRG_13813</name>
</gene>
<evidence type="ECO:0000313" key="3">
    <source>
        <dbReference type="EMBL" id="KDO21107.1"/>
    </source>
</evidence>
<evidence type="ECO:0000256" key="1">
    <source>
        <dbReference type="SAM" id="Phobius"/>
    </source>
</evidence>
<keyword evidence="1" id="KW-1133">Transmembrane helix</keyword>
<name>A0A067C2T8_SAPPC</name>
<dbReference type="Proteomes" id="UP000030745">
    <property type="component" value="Unassembled WGS sequence"/>
</dbReference>
<protein>
    <recommendedName>
        <fullName evidence="5">Transmembrane protein</fullName>
    </recommendedName>
</protein>
<feature type="chain" id="PRO_5001637341" description="Transmembrane protein" evidence="2">
    <location>
        <begin position="20"/>
        <end position="269"/>
    </location>
</feature>
<feature type="signal peptide" evidence="2">
    <location>
        <begin position="1"/>
        <end position="19"/>
    </location>
</feature>
<organism evidence="3 4">
    <name type="scientific">Saprolegnia parasitica (strain CBS 223.65)</name>
    <dbReference type="NCBI Taxonomy" id="695850"/>
    <lineage>
        <taxon>Eukaryota</taxon>
        <taxon>Sar</taxon>
        <taxon>Stramenopiles</taxon>
        <taxon>Oomycota</taxon>
        <taxon>Saprolegniomycetes</taxon>
        <taxon>Saprolegniales</taxon>
        <taxon>Saprolegniaceae</taxon>
        <taxon>Saprolegnia</taxon>
    </lineage>
</organism>
<dbReference type="OMA" id="ESSRYMM"/>
<evidence type="ECO:0000256" key="2">
    <source>
        <dbReference type="SAM" id="SignalP"/>
    </source>
</evidence>